<evidence type="ECO:0000313" key="1">
    <source>
        <dbReference type="EMBL" id="KAK3354175.1"/>
    </source>
</evidence>
<dbReference type="Proteomes" id="UP001278500">
    <property type="component" value="Unassembled WGS sequence"/>
</dbReference>
<accession>A0AAE0JMX4</accession>
<dbReference type="GeneID" id="87867146"/>
<keyword evidence="2" id="KW-1185">Reference proteome</keyword>
<sequence length="128" mass="13593">MRPTTARKARTHWMGAEPLNGLYSLRAFSLLNLGPHSETTGAVNTANQALSTRTGGEVTGPGGVVVIRSVRALKRAAGFHWGQSTRACKIAVHGPLGSLGRGTRAVVRSVVPSFRLLEVVLLLARVQN</sequence>
<name>A0AAE0JMX4_9PEZI</name>
<dbReference type="EMBL" id="JAUEPP010000001">
    <property type="protein sequence ID" value="KAK3354175.1"/>
    <property type="molecule type" value="Genomic_DNA"/>
</dbReference>
<gene>
    <name evidence="1" type="ORF">B0H65DRAFT_553911</name>
</gene>
<evidence type="ECO:0000313" key="2">
    <source>
        <dbReference type="Proteomes" id="UP001278500"/>
    </source>
</evidence>
<comment type="caution">
    <text evidence="1">The sequence shown here is derived from an EMBL/GenBank/DDBJ whole genome shotgun (WGS) entry which is preliminary data.</text>
</comment>
<organism evidence="1 2">
    <name type="scientific">Neurospora tetraspora</name>
    <dbReference type="NCBI Taxonomy" id="94610"/>
    <lineage>
        <taxon>Eukaryota</taxon>
        <taxon>Fungi</taxon>
        <taxon>Dikarya</taxon>
        <taxon>Ascomycota</taxon>
        <taxon>Pezizomycotina</taxon>
        <taxon>Sordariomycetes</taxon>
        <taxon>Sordariomycetidae</taxon>
        <taxon>Sordariales</taxon>
        <taxon>Sordariaceae</taxon>
        <taxon>Neurospora</taxon>
    </lineage>
</organism>
<reference evidence="1" key="2">
    <citation type="submission" date="2023-06" db="EMBL/GenBank/DDBJ databases">
        <authorList>
            <consortium name="Lawrence Berkeley National Laboratory"/>
            <person name="Haridas S."/>
            <person name="Hensen N."/>
            <person name="Bonometti L."/>
            <person name="Westerberg I."/>
            <person name="Brannstrom I.O."/>
            <person name="Guillou S."/>
            <person name="Cros-Aarteil S."/>
            <person name="Calhoun S."/>
            <person name="Kuo A."/>
            <person name="Mondo S."/>
            <person name="Pangilinan J."/>
            <person name="Riley R."/>
            <person name="Labutti K."/>
            <person name="Andreopoulos B."/>
            <person name="Lipzen A."/>
            <person name="Chen C."/>
            <person name="Yanf M."/>
            <person name="Daum C."/>
            <person name="Ng V."/>
            <person name="Clum A."/>
            <person name="Steindorff A."/>
            <person name="Ohm R."/>
            <person name="Martin F."/>
            <person name="Silar P."/>
            <person name="Natvig D."/>
            <person name="Lalanne C."/>
            <person name="Gautier V."/>
            <person name="Ament-Velasquez S.L."/>
            <person name="Kruys A."/>
            <person name="Hutchinson M.I."/>
            <person name="Powell A.J."/>
            <person name="Barry K."/>
            <person name="Miller A.N."/>
            <person name="Grigoriev I.V."/>
            <person name="Debuchy R."/>
            <person name="Gladieux P."/>
            <person name="Thoren M.H."/>
            <person name="Johannesson H."/>
        </authorList>
    </citation>
    <scope>NUCLEOTIDE SEQUENCE</scope>
    <source>
        <strain evidence="1">CBS 560.94</strain>
    </source>
</reference>
<protein>
    <submittedName>
        <fullName evidence="1">Uncharacterized protein</fullName>
    </submittedName>
</protein>
<proteinExistence type="predicted"/>
<dbReference type="RefSeq" id="XP_062685553.1">
    <property type="nucleotide sequence ID" value="XM_062829992.1"/>
</dbReference>
<reference evidence="1" key="1">
    <citation type="journal article" date="2023" name="Mol. Phylogenet. Evol.">
        <title>Genome-scale phylogeny and comparative genomics of the fungal order Sordariales.</title>
        <authorList>
            <person name="Hensen N."/>
            <person name="Bonometti L."/>
            <person name="Westerberg I."/>
            <person name="Brannstrom I.O."/>
            <person name="Guillou S."/>
            <person name="Cros-Aarteil S."/>
            <person name="Calhoun S."/>
            <person name="Haridas S."/>
            <person name="Kuo A."/>
            <person name="Mondo S."/>
            <person name="Pangilinan J."/>
            <person name="Riley R."/>
            <person name="LaButti K."/>
            <person name="Andreopoulos B."/>
            <person name="Lipzen A."/>
            <person name="Chen C."/>
            <person name="Yan M."/>
            <person name="Daum C."/>
            <person name="Ng V."/>
            <person name="Clum A."/>
            <person name="Steindorff A."/>
            <person name="Ohm R.A."/>
            <person name="Martin F."/>
            <person name="Silar P."/>
            <person name="Natvig D.O."/>
            <person name="Lalanne C."/>
            <person name="Gautier V."/>
            <person name="Ament-Velasquez S.L."/>
            <person name="Kruys A."/>
            <person name="Hutchinson M.I."/>
            <person name="Powell A.J."/>
            <person name="Barry K."/>
            <person name="Miller A.N."/>
            <person name="Grigoriev I.V."/>
            <person name="Debuchy R."/>
            <person name="Gladieux P."/>
            <person name="Hiltunen Thoren M."/>
            <person name="Johannesson H."/>
        </authorList>
    </citation>
    <scope>NUCLEOTIDE SEQUENCE</scope>
    <source>
        <strain evidence="1">CBS 560.94</strain>
    </source>
</reference>
<dbReference type="AlphaFoldDB" id="A0AAE0JMX4"/>